<dbReference type="PANTHER" id="PTHR34109">
    <property type="entry name" value="BNAUNNG04460D PROTEIN-RELATED"/>
    <property type="match status" value="1"/>
</dbReference>
<dbReference type="SUPFAM" id="SSF54593">
    <property type="entry name" value="Glyoxalase/Bleomycin resistance protein/Dihydroxybiphenyl dioxygenase"/>
    <property type="match status" value="1"/>
</dbReference>
<protein>
    <submittedName>
        <fullName evidence="2">Uncharacterized conserved protein PhnB, glyoxalase superfamily</fullName>
    </submittedName>
</protein>
<sequence>MGARLAAYLSYRDAPAALRWLEAVGFTVVRRSDAEDGTVAHSEVRCDDVVLMVASYDADYTRPPLVGQSTGSGLYLVLDDAGDVDDRFARGVAAGGTAVLAPQDTEWGTRRARLLDPEGQEWSFGTYAPGSTW</sequence>
<accession>A0A1G6LYL0</accession>
<dbReference type="Proteomes" id="UP000199416">
    <property type="component" value="Unassembled WGS sequence"/>
</dbReference>
<dbReference type="Gene3D" id="3.30.720.110">
    <property type="match status" value="1"/>
</dbReference>
<keyword evidence="3" id="KW-1185">Reference proteome</keyword>
<evidence type="ECO:0000259" key="1">
    <source>
        <dbReference type="PROSITE" id="PS51819"/>
    </source>
</evidence>
<dbReference type="PROSITE" id="PS51819">
    <property type="entry name" value="VOC"/>
    <property type="match status" value="1"/>
</dbReference>
<dbReference type="InterPro" id="IPR029068">
    <property type="entry name" value="Glyas_Bleomycin-R_OHBP_Dase"/>
</dbReference>
<evidence type="ECO:0000313" key="3">
    <source>
        <dbReference type="Proteomes" id="UP000199416"/>
    </source>
</evidence>
<dbReference type="EMBL" id="FMZF01000002">
    <property type="protein sequence ID" value="SDC48362.1"/>
    <property type="molecule type" value="Genomic_DNA"/>
</dbReference>
<dbReference type="Pfam" id="PF00903">
    <property type="entry name" value="Glyoxalase"/>
    <property type="match status" value="1"/>
</dbReference>
<name>A0A1G6LYL0_9ACTN</name>
<dbReference type="Gene3D" id="3.30.720.120">
    <property type="match status" value="1"/>
</dbReference>
<dbReference type="RefSeq" id="WP_175471637.1">
    <property type="nucleotide sequence ID" value="NZ_FMZF01000002.1"/>
</dbReference>
<reference evidence="3" key="1">
    <citation type="submission" date="2016-10" db="EMBL/GenBank/DDBJ databases">
        <authorList>
            <person name="Varghese N."/>
            <person name="Submissions S."/>
        </authorList>
    </citation>
    <scope>NUCLEOTIDE SEQUENCE [LARGE SCALE GENOMIC DNA]</scope>
    <source>
        <strain evidence="3">DSM 45421</strain>
    </source>
</reference>
<dbReference type="InterPro" id="IPR037523">
    <property type="entry name" value="VOC_core"/>
</dbReference>
<gene>
    <name evidence="2" type="ORF">SAMN05660690_1610</name>
</gene>
<evidence type="ECO:0000313" key="2">
    <source>
        <dbReference type="EMBL" id="SDC48362.1"/>
    </source>
</evidence>
<dbReference type="AlphaFoldDB" id="A0A1G6LYL0"/>
<dbReference type="InterPro" id="IPR004360">
    <property type="entry name" value="Glyas_Fos-R_dOase_dom"/>
</dbReference>
<feature type="domain" description="VOC" evidence="1">
    <location>
        <begin position="2"/>
        <end position="127"/>
    </location>
</feature>
<proteinExistence type="predicted"/>
<dbReference type="PANTHER" id="PTHR34109:SF1">
    <property type="entry name" value="VOC DOMAIN-CONTAINING PROTEIN"/>
    <property type="match status" value="1"/>
</dbReference>
<organism evidence="2 3">
    <name type="scientific">Geodermatophilus telluris</name>
    <dbReference type="NCBI Taxonomy" id="1190417"/>
    <lineage>
        <taxon>Bacteria</taxon>
        <taxon>Bacillati</taxon>
        <taxon>Actinomycetota</taxon>
        <taxon>Actinomycetes</taxon>
        <taxon>Geodermatophilales</taxon>
        <taxon>Geodermatophilaceae</taxon>
        <taxon>Geodermatophilus</taxon>
    </lineage>
</organism>
<dbReference type="STRING" id="1190417.SAMN05660690_1610"/>